<reference evidence="7 8" key="1">
    <citation type="submission" date="2019-05" db="EMBL/GenBank/DDBJ databases">
        <title>Emergence of the Ug99 lineage of the wheat stem rust pathogen through somatic hybridization.</title>
        <authorList>
            <person name="Li F."/>
            <person name="Upadhyaya N.M."/>
            <person name="Sperschneider J."/>
            <person name="Matny O."/>
            <person name="Nguyen-Phuc H."/>
            <person name="Mago R."/>
            <person name="Raley C."/>
            <person name="Miller M.E."/>
            <person name="Silverstein K.A.T."/>
            <person name="Henningsen E."/>
            <person name="Hirsch C.D."/>
            <person name="Visser B."/>
            <person name="Pretorius Z.A."/>
            <person name="Steffenson B.J."/>
            <person name="Schwessinger B."/>
            <person name="Dodds P.N."/>
            <person name="Figueroa M."/>
        </authorList>
    </citation>
    <scope>NUCLEOTIDE SEQUENCE [LARGE SCALE GENOMIC DNA]</scope>
    <source>
        <strain evidence="7">21-0</strain>
    </source>
</reference>
<evidence type="ECO:0000256" key="1">
    <source>
        <dbReference type="ARBA" id="ARBA00010171"/>
    </source>
</evidence>
<evidence type="ECO:0000256" key="3">
    <source>
        <dbReference type="ARBA" id="ARBA00023054"/>
    </source>
</evidence>
<keyword evidence="8" id="KW-1185">Reference proteome</keyword>
<comment type="caution">
    <text evidence="7">The sequence shown here is derived from an EMBL/GenBank/DDBJ whole genome shotgun (WGS) entry which is preliminary data.</text>
</comment>
<organism evidence="7 8">
    <name type="scientific">Puccinia graminis f. sp. tritici</name>
    <dbReference type="NCBI Taxonomy" id="56615"/>
    <lineage>
        <taxon>Eukaryota</taxon>
        <taxon>Fungi</taxon>
        <taxon>Dikarya</taxon>
        <taxon>Basidiomycota</taxon>
        <taxon>Pucciniomycotina</taxon>
        <taxon>Pucciniomycetes</taxon>
        <taxon>Pucciniales</taxon>
        <taxon>Pucciniaceae</taxon>
        <taxon>Puccinia</taxon>
    </lineage>
</organism>
<feature type="coiled-coil region" evidence="4">
    <location>
        <begin position="744"/>
        <end position="785"/>
    </location>
</feature>
<dbReference type="Pfam" id="PF02463">
    <property type="entry name" value="SMC_N"/>
    <property type="match status" value="1"/>
</dbReference>
<dbReference type="EMBL" id="VSWC01000027">
    <property type="protein sequence ID" value="KAA1111091.1"/>
    <property type="molecule type" value="Genomic_DNA"/>
</dbReference>
<feature type="coiled-coil region" evidence="4">
    <location>
        <begin position="893"/>
        <end position="920"/>
    </location>
</feature>
<dbReference type="AlphaFoldDB" id="A0A5B0QD49"/>
<feature type="domain" description="RecF/RecN/SMC N-terminal" evidence="6">
    <location>
        <begin position="133"/>
        <end position="1153"/>
    </location>
</feature>
<dbReference type="Proteomes" id="UP000324748">
    <property type="component" value="Unassembled WGS sequence"/>
</dbReference>
<feature type="coiled-coil region" evidence="4">
    <location>
        <begin position="420"/>
        <end position="451"/>
    </location>
</feature>
<evidence type="ECO:0000256" key="4">
    <source>
        <dbReference type="SAM" id="Coils"/>
    </source>
</evidence>
<keyword evidence="3 4" id="KW-0175">Coiled coil</keyword>
<comment type="similarity">
    <text evidence="1">Belongs to the SMC family. SMC5 subfamily.</text>
</comment>
<evidence type="ECO:0000256" key="5">
    <source>
        <dbReference type="SAM" id="MobiDB-lite"/>
    </source>
</evidence>
<evidence type="ECO:0000313" key="7">
    <source>
        <dbReference type="EMBL" id="KAA1111091.1"/>
    </source>
</evidence>
<feature type="coiled-coil region" evidence="4">
    <location>
        <begin position="993"/>
        <end position="1020"/>
    </location>
</feature>
<name>A0A5B0QD49_PUCGR</name>
<dbReference type="GO" id="GO:0003697">
    <property type="term" value="F:single-stranded DNA binding"/>
    <property type="evidence" value="ECO:0007669"/>
    <property type="project" value="TreeGrafter"/>
</dbReference>
<accession>A0A5B0QD49</accession>
<proteinExistence type="inferred from homology"/>
<dbReference type="Gene3D" id="3.40.50.300">
    <property type="entry name" value="P-loop containing nucleotide triphosphate hydrolases"/>
    <property type="match status" value="2"/>
</dbReference>
<dbReference type="GO" id="GO:0000724">
    <property type="term" value="P:double-strand break repair via homologous recombination"/>
    <property type="evidence" value="ECO:0007669"/>
    <property type="project" value="TreeGrafter"/>
</dbReference>
<protein>
    <recommendedName>
        <fullName evidence="2">Structural maintenance of chromosomes protein 5</fullName>
    </recommendedName>
</protein>
<dbReference type="GO" id="GO:0030915">
    <property type="term" value="C:Smc5-Smc6 complex"/>
    <property type="evidence" value="ECO:0007669"/>
    <property type="project" value="TreeGrafter"/>
</dbReference>
<sequence length="1196" mass="136534">MSSKRKSRQIQSPETEPSDDLSPTTQRQQRSRRSINPSSANGFGKQAQDEQLSEPDEDSPVPQSQRSKKRKIENGSATQQRNGKGKERALAQRAETVDCSDEEEPVDPVSHKSNGLVVSRGVRDKEGYLPGSIVRVALRNFVTYSSVEFSPGPYLNMIIGPNGTGKSTLVCAIVLGLGFAPSVLDRASEVKLFIKSGTEEGSVEIELKGHPGKKNYTIKLNLILANNSRVFEVNGKRTTIAQVQEIVQSFNIQANNLCCFLPQEKVSKFAEMKEPELLRETQKVAGHPKLYQWHELLIEDGKSKLEVDAKLAIAQRAYKDTEKSVESLRIEVERFKERKAIEDEIEACQLGLEQNKYQRQKLEHDTAKAQQAEAKEMIANLEAENAPLNDQKRHFKQLADQFDACKKKVSSASTQCKTALSKLDSSFKSTKRQLEEASEQLIALKHDEQKRKDTKSKLQAEIDNLAKKIANPVPEPDHTPYHEELQSLSTRIRQISNDITTFHAQQKETYEERRRLIEQQNNIQREIKNMESVTGRKEADLKKFAPNVFAALQIMRQFRDEGRFRGKAFEPVRLEISPKHPSFDRAVEACLNRDLLNTFIFTDPHDYELMAERCNDHEKLRVNLACMRAGDSLSNYQHPIPLDRLKQLGFDDYIINLINGPDEVLAHICNQSRLNMVPVVHNPRAQLDETRFYDRNFPIKSWIRGTTRYNISYSSYGSREMIIKSMELQMPKILNVAGVDNGVVQEKKHALQSLEEAASEKEEAVSKLRAEETALRNEHETLARRKKEVDAAWTEAKAPHLEYHKYVVLHKSKVAALEKENAKPTLDQERGRRKAALFEASKAHGNVVVKMKNLASQLSRLSTTLITLNLRILQHSTDQKAFEEIFNSRNHELTEAKVAYEENEANVKALYKQAKDTAREFSKMVQGASEDVRERLTSLSHHLNTAKDSRKEEGIDGEDAIEKQQEHIQGLLSAAQMSLEGIHPVDVSIMERYGRFTAQLKKEKKEFEGLEREAQHCQSKITKTYDQWRPRLDELIESIDEKFDAAFKRMGCLGHIVIVEDPDYEKWGIEVQVSFRDNEPLVRLDPHRQSGGERSLSTIMYLMSLTELSKSPFSLVDEINQGMDRRAERLVHDQLVETTCKESASQYFLITPKLLFGLKYHPMMRVLCVNNGDWIPPDFKFGYWLDKAKARRIAAH</sequence>
<feature type="region of interest" description="Disordered" evidence="5">
    <location>
        <begin position="1"/>
        <end position="112"/>
    </location>
</feature>
<evidence type="ECO:0000313" key="8">
    <source>
        <dbReference type="Proteomes" id="UP000324748"/>
    </source>
</evidence>
<evidence type="ECO:0000256" key="2">
    <source>
        <dbReference type="ARBA" id="ARBA00018687"/>
    </source>
</evidence>
<evidence type="ECO:0000259" key="6">
    <source>
        <dbReference type="Pfam" id="PF02463"/>
    </source>
</evidence>
<feature type="coiled-coil region" evidence="4">
    <location>
        <begin position="311"/>
        <end position="338"/>
    </location>
</feature>
<feature type="compositionally biased region" description="Polar residues" evidence="5">
    <location>
        <begin position="9"/>
        <end position="25"/>
    </location>
</feature>
<dbReference type="InterPro" id="IPR027417">
    <property type="entry name" value="P-loop_NTPase"/>
</dbReference>
<dbReference type="GO" id="GO:0005634">
    <property type="term" value="C:nucleus"/>
    <property type="evidence" value="ECO:0007669"/>
    <property type="project" value="TreeGrafter"/>
</dbReference>
<dbReference type="PANTHER" id="PTHR45916:SF1">
    <property type="entry name" value="STRUCTURAL MAINTENANCE OF CHROMOSOMES PROTEIN 5"/>
    <property type="match status" value="1"/>
</dbReference>
<dbReference type="InterPro" id="IPR003395">
    <property type="entry name" value="RecF/RecN/SMC_N"/>
</dbReference>
<gene>
    <name evidence="7" type="primary">SMC5_2</name>
    <name evidence="7" type="ORF">PGT21_036463</name>
</gene>
<dbReference type="SUPFAM" id="SSF52540">
    <property type="entry name" value="P-loop containing nucleoside triphosphate hydrolases"/>
    <property type="match status" value="1"/>
</dbReference>
<dbReference type="PANTHER" id="PTHR45916">
    <property type="entry name" value="STRUCTURAL MAINTENANCE OF CHROMOSOMES PROTEIN 5"/>
    <property type="match status" value="1"/>
</dbReference>
<dbReference type="OrthoDB" id="10254973at2759"/>
<feature type="coiled-coil region" evidence="4">
    <location>
        <begin position="364"/>
        <end position="391"/>
    </location>
</feature>